<dbReference type="PANTHER" id="PTHR35997:SF11">
    <property type="entry name" value="COTTON FIBER PROTEIN"/>
    <property type="match status" value="1"/>
</dbReference>
<feature type="region of interest" description="Disordered" evidence="1">
    <location>
        <begin position="182"/>
        <end position="210"/>
    </location>
</feature>
<gene>
    <name evidence="4" type="primary">LOC104786099</name>
</gene>
<keyword evidence="2" id="KW-0812">Transmembrane</keyword>
<evidence type="ECO:0000256" key="1">
    <source>
        <dbReference type="SAM" id="MobiDB-lite"/>
    </source>
</evidence>
<name>A0ABM0Z329_CAMSA</name>
<evidence type="ECO:0000313" key="4">
    <source>
        <dbReference type="RefSeq" id="XP_010509732.1"/>
    </source>
</evidence>
<dbReference type="RefSeq" id="XP_010509732.1">
    <property type="nucleotide sequence ID" value="XM_010511430.1"/>
</dbReference>
<feature type="transmembrane region" description="Helical" evidence="2">
    <location>
        <begin position="60"/>
        <end position="80"/>
    </location>
</feature>
<evidence type="ECO:0000256" key="2">
    <source>
        <dbReference type="SAM" id="Phobius"/>
    </source>
</evidence>
<reference evidence="3" key="1">
    <citation type="journal article" date="2014" name="Nat. Commun.">
        <title>The emerging biofuel crop Camelina sativa retains a highly undifferentiated hexaploid genome structure.</title>
        <authorList>
            <person name="Kagale S."/>
            <person name="Koh C."/>
            <person name="Nixon J."/>
            <person name="Bollina V."/>
            <person name="Clarke W.E."/>
            <person name="Tuteja R."/>
            <person name="Spillane C."/>
            <person name="Robinson S.J."/>
            <person name="Links M.G."/>
            <person name="Clarke C."/>
            <person name="Higgins E.E."/>
            <person name="Huebert T."/>
            <person name="Sharpe A.G."/>
            <person name="Parkin I.A."/>
        </authorList>
    </citation>
    <scope>NUCLEOTIDE SEQUENCE [LARGE SCALE GENOMIC DNA]</scope>
    <source>
        <strain evidence="3">cv. DH55</strain>
    </source>
</reference>
<evidence type="ECO:0000313" key="3">
    <source>
        <dbReference type="Proteomes" id="UP000694864"/>
    </source>
</evidence>
<accession>A0ABM0Z329</accession>
<feature type="transmembrane region" description="Helical" evidence="2">
    <location>
        <begin position="27"/>
        <end position="48"/>
    </location>
</feature>
<dbReference type="Proteomes" id="UP000694864">
    <property type="component" value="Chromosome 5"/>
</dbReference>
<proteinExistence type="predicted"/>
<organism evidence="3 4">
    <name type="scientific">Camelina sativa</name>
    <name type="common">False flax</name>
    <name type="synonym">Myagrum sativum</name>
    <dbReference type="NCBI Taxonomy" id="90675"/>
    <lineage>
        <taxon>Eukaryota</taxon>
        <taxon>Viridiplantae</taxon>
        <taxon>Streptophyta</taxon>
        <taxon>Embryophyta</taxon>
        <taxon>Tracheophyta</taxon>
        <taxon>Spermatophyta</taxon>
        <taxon>Magnoliopsida</taxon>
        <taxon>eudicotyledons</taxon>
        <taxon>Gunneridae</taxon>
        <taxon>Pentapetalae</taxon>
        <taxon>rosids</taxon>
        <taxon>malvids</taxon>
        <taxon>Brassicales</taxon>
        <taxon>Brassicaceae</taxon>
        <taxon>Camelineae</taxon>
        <taxon>Camelina</taxon>
    </lineage>
</organism>
<keyword evidence="2" id="KW-0472">Membrane</keyword>
<dbReference type="GeneID" id="104786099"/>
<protein>
    <submittedName>
        <fullName evidence="4">Uncharacterized protein LOC104786099</fullName>
    </submittedName>
</protein>
<reference evidence="4" key="2">
    <citation type="submission" date="2025-08" db="UniProtKB">
        <authorList>
            <consortium name="RefSeq"/>
        </authorList>
    </citation>
    <scope>IDENTIFICATION</scope>
    <source>
        <tissue evidence="4">Leaf</tissue>
    </source>
</reference>
<dbReference type="PANTHER" id="PTHR35997">
    <property type="entry name" value="COTTON FIBER PROTEIN-RELATED"/>
    <property type="match status" value="1"/>
</dbReference>
<keyword evidence="2" id="KW-1133">Transmembrane helix</keyword>
<sequence length="296" mass="34632">MTEMPSYVVENPKFEPYYKPKKQYNNLYSSLLPILLSIFIYILCFHVLDVSPSSVFNDTKILFIISNALIIIIAADYGSFTAKEDHDFYGEYVAAMRNDARENPRPDNVGYGLSLVADIKNRSEKQEEAVGAKDIQIQHRYLPNREGKVPERTVQVVSENQPRNIAIEKYEPVTEPNIHKTATKEETCDSRKLVNPKPYGRSKSDTARGRVSMITKERRQEIKHRPKSYDRSQWDSSKWMVVHKGKKAEEMEKATQKWENVREESEEFSKMSNEELNRRVEDFIQRFNRDIKRQSI</sequence>
<feature type="compositionally biased region" description="Basic and acidic residues" evidence="1">
    <location>
        <begin position="182"/>
        <end position="192"/>
    </location>
</feature>
<keyword evidence="3" id="KW-1185">Reference proteome</keyword>